<dbReference type="GO" id="GO:0030490">
    <property type="term" value="P:maturation of SSU-rRNA"/>
    <property type="evidence" value="ECO:0007669"/>
    <property type="project" value="TreeGrafter"/>
</dbReference>
<keyword evidence="19" id="KW-1185">Reference proteome</keyword>
<evidence type="ECO:0000256" key="2">
    <source>
        <dbReference type="ARBA" id="ARBA00004496"/>
    </source>
</evidence>
<evidence type="ECO:0000256" key="11">
    <source>
        <dbReference type="ARBA" id="ARBA00023187"/>
    </source>
</evidence>
<dbReference type="FunFam" id="2.30.30.100:FF:000037">
    <property type="entry name" value="U6 snRNA-associated Sm-like protein LSm6"/>
    <property type="match status" value="1"/>
</dbReference>
<evidence type="ECO:0000256" key="5">
    <source>
        <dbReference type="ARBA" id="ARBA00022490"/>
    </source>
</evidence>
<evidence type="ECO:0000256" key="10">
    <source>
        <dbReference type="ARBA" id="ARBA00022884"/>
    </source>
</evidence>
<evidence type="ECO:0000256" key="14">
    <source>
        <dbReference type="ARBA" id="ARBA00025365"/>
    </source>
</evidence>
<dbReference type="GO" id="GO:0005681">
    <property type="term" value="C:spliceosomal complex"/>
    <property type="evidence" value="ECO:0007669"/>
    <property type="project" value="UniProtKB-KW"/>
</dbReference>
<dbReference type="GO" id="GO:0005732">
    <property type="term" value="C:sno(s)RNA-containing ribonucleoprotein complex"/>
    <property type="evidence" value="ECO:0007669"/>
    <property type="project" value="TreeGrafter"/>
</dbReference>
<dbReference type="GO" id="GO:0000932">
    <property type="term" value="C:P-body"/>
    <property type="evidence" value="ECO:0007669"/>
    <property type="project" value="TreeGrafter"/>
</dbReference>
<evidence type="ECO:0000256" key="6">
    <source>
        <dbReference type="ARBA" id="ARBA00022552"/>
    </source>
</evidence>
<dbReference type="GO" id="GO:0003723">
    <property type="term" value="F:RNA binding"/>
    <property type="evidence" value="ECO:0007669"/>
    <property type="project" value="UniProtKB-UniRule"/>
</dbReference>
<dbReference type="InterPro" id="IPR001163">
    <property type="entry name" value="Sm_dom_euk/arc"/>
</dbReference>
<keyword evidence="8" id="KW-0819">tRNA processing</keyword>
<comment type="function">
    <text evidence="14">Component of LSm protein complexes, which are involved in RNA processing and may function in a chaperone-like manner, facilitating the efficient association of RNA processing factors with their substrates. Component of the cytoplasmic LSM1-LSM7 complex, which is thought to be involved in mRNA degradation by activating the decapping step in the 5'-to-3' mRNA decay pathway. Component of the nuclear LSM2-LSM8 complex, which is involved in splicing of nuclear mRNAs. LSM2-LSM8 associates with multiple snRNP complexes containing the U6 snRNA (U4/U6 di-snRNP, spliceosomal U4/U6.U5 tri-snRNP, and free U6 snRNP). It binds directly to the 3'-terminal U-tract of U6 snRNA and plays a role in the biogenesis and stability of the U6 snRNP and U4/U6 snRNP complexes. LSM2-LSM8 probably also is involved degradation of nuclear pre-mRNA by targeting them for decapping, and in processing of pre-tRNAs, pre-rRNAs and U3 snoRNA.</text>
</comment>
<dbReference type="SMART" id="SM00651">
    <property type="entry name" value="Sm"/>
    <property type="match status" value="1"/>
</dbReference>
<dbReference type="GO" id="GO:0005730">
    <property type="term" value="C:nucleolus"/>
    <property type="evidence" value="ECO:0007669"/>
    <property type="project" value="TreeGrafter"/>
</dbReference>
<evidence type="ECO:0000256" key="7">
    <source>
        <dbReference type="ARBA" id="ARBA00022664"/>
    </source>
</evidence>
<dbReference type="PROSITE" id="PS52002">
    <property type="entry name" value="SM"/>
    <property type="match status" value="1"/>
</dbReference>
<dbReference type="STRING" id="1160509.A0A3N4IJJ6"/>
<dbReference type="OrthoDB" id="268799at2759"/>
<evidence type="ECO:0000256" key="4">
    <source>
        <dbReference type="ARBA" id="ARBA00014768"/>
    </source>
</evidence>
<evidence type="ECO:0000256" key="12">
    <source>
        <dbReference type="ARBA" id="ARBA00023242"/>
    </source>
</evidence>
<accession>A0A3N4IJJ6</accession>
<dbReference type="GO" id="GO:0000398">
    <property type="term" value="P:mRNA splicing, via spliceosome"/>
    <property type="evidence" value="ECO:0007669"/>
    <property type="project" value="InterPro"/>
</dbReference>
<dbReference type="AlphaFoldDB" id="A0A3N4IJJ6"/>
<dbReference type="GO" id="GO:0008033">
    <property type="term" value="P:tRNA processing"/>
    <property type="evidence" value="ECO:0007669"/>
    <property type="project" value="UniProtKB-KW"/>
</dbReference>
<dbReference type="InterPro" id="IPR016487">
    <property type="entry name" value="Lsm6/sSmF"/>
</dbReference>
<dbReference type="GO" id="GO:0005688">
    <property type="term" value="C:U6 snRNP"/>
    <property type="evidence" value="ECO:0007669"/>
    <property type="project" value="TreeGrafter"/>
</dbReference>
<evidence type="ECO:0000256" key="3">
    <source>
        <dbReference type="ARBA" id="ARBA00007927"/>
    </source>
</evidence>
<keyword evidence="12 15" id="KW-0539">Nucleus</keyword>
<dbReference type="InterPro" id="IPR047575">
    <property type="entry name" value="Sm"/>
</dbReference>
<proteinExistence type="inferred from homology"/>
<comment type="subcellular location">
    <subcellularLocation>
        <location evidence="2">Cytoplasm</location>
    </subcellularLocation>
    <subcellularLocation>
        <location evidence="1 15">Nucleus</location>
    </subcellularLocation>
</comment>
<keyword evidence="13 15" id="KW-0687">Ribonucleoprotein</keyword>
<dbReference type="PANTHER" id="PTHR11021:SF1">
    <property type="entry name" value="U6 SNRNA-ASSOCIATED SM-LIKE PROTEIN LSM6"/>
    <property type="match status" value="1"/>
</dbReference>
<evidence type="ECO:0000256" key="16">
    <source>
        <dbReference type="SAM" id="MobiDB-lite"/>
    </source>
</evidence>
<dbReference type="Pfam" id="PF01423">
    <property type="entry name" value="LSM"/>
    <property type="match status" value="1"/>
</dbReference>
<evidence type="ECO:0000256" key="1">
    <source>
        <dbReference type="ARBA" id="ARBA00004123"/>
    </source>
</evidence>
<feature type="region of interest" description="Disordered" evidence="16">
    <location>
        <begin position="1"/>
        <end position="20"/>
    </location>
</feature>
<keyword evidence="10 15" id="KW-0694">RNA-binding</keyword>
<dbReference type="EMBL" id="ML119650">
    <property type="protein sequence ID" value="RPA86323.1"/>
    <property type="molecule type" value="Genomic_DNA"/>
</dbReference>
<feature type="domain" description="Sm" evidence="17">
    <location>
        <begin position="16"/>
        <end position="82"/>
    </location>
</feature>
<keyword evidence="11 15" id="KW-0508">mRNA splicing</keyword>
<evidence type="ECO:0000256" key="13">
    <source>
        <dbReference type="ARBA" id="ARBA00023274"/>
    </source>
</evidence>
<keyword evidence="7 15" id="KW-0507">mRNA processing</keyword>
<reference evidence="18 19" key="1">
    <citation type="journal article" date="2018" name="Nat. Ecol. Evol.">
        <title>Pezizomycetes genomes reveal the molecular basis of ectomycorrhizal truffle lifestyle.</title>
        <authorList>
            <person name="Murat C."/>
            <person name="Payen T."/>
            <person name="Noel B."/>
            <person name="Kuo A."/>
            <person name="Morin E."/>
            <person name="Chen J."/>
            <person name="Kohler A."/>
            <person name="Krizsan K."/>
            <person name="Balestrini R."/>
            <person name="Da Silva C."/>
            <person name="Montanini B."/>
            <person name="Hainaut M."/>
            <person name="Levati E."/>
            <person name="Barry K.W."/>
            <person name="Belfiori B."/>
            <person name="Cichocki N."/>
            <person name="Clum A."/>
            <person name="Dockter R.B."/>
            <person name="Fauchery L."/>
            <person name="Guy J."/>
            <person name="Iotti M."/>
            <person name="Le Tacon F."/>
            <person name="Lindquist E.A."/>
            <person name="Lipzen A."/>
            <person name="Malagnac F."/>
            <person name="Mello A."/>
            <person name="Molinier V."/>
            <person name="Miyauchi S."/>
            <person name="Poulain J."/>
            <person name="Riccioni C."/>
            <person name="Rubini A."/>
            <person name="Sitrit Y."/>
            <person name="Splivallo R."/>
            <person name="Traeger S."/>
            <person name="Wang M."/>
            <person name="Zifcakova L."/>
            <person name="Wipf D."/>
            <person name="Zambonelli A."/>
            <person name="Paolocci F."/>
            <person name="Nowrousian M."/>
            <person name="Ottonello S."/>
            <person name="Baldrian P."/>
            <person name="Spatafora J.W."/>
            <person name="Henrissat B."/>
            <person name="Nagy L.G."/>
            <person name="Aury J.M."/>
            <person name="Wincker P."/>
            <person name="Grigoriev I.V."/>
            <person name="Bonfante P."/>
            <person name="Martin F.M."/>
        </authorList>
    </citation>
    <scope>NUCLEOTIDE SEQUENCE [LARGE SCALE GENOMIC DNA]</scope>
    <source>
        <strain evidence="18 19">RN42</strain>
    </source>
</reference>
<name>A0A3N4IJJ6_ASCIM</name>
<gene>
    <name evidence="18" type="ORF">BJ508DRAFT_411495</name>
</gene>
<dbReference type="GO" id="GO:0046540">
    <property type="term" value="C:U4/U6 x U5 tri-snRNP complex"/>
    <property type="evidence" value="ECO:0007669"/>
    <property type="project" value="TreeGrafter"/>
</dbReference>
<evidence type="ECO:0000259" key="17">
    <source>
        <dbReference type="PROSITE" id="PS52002"/>
    </source>
</evidence>
<comment type="similarity">
    <text evidence="3 15">Belongs to the snRNP Sm proteins family. SmF/LSm6 subfamily.</text>
</comment>
<keyword evidence="6" id="KW-0698">rRNA processing</keyword>
<organism evidence="18 19">
    <name type="scientific">Ascobolus immersus RN42</name>
    <dbReference type="NCBI Taxonomy" id="1160509"/>
    <lineage>
        <taxon>Eukaryota</taxon>
        <taxon>Fungi</taxon>
        <taxon>Dikarya</taxon>
        <taxon>Ascomycota</taxon>
        <taxon>Pezizomycotina</taxon>
        <taxon>Pezizomycetes</taxon>
        <taxon>Pezizales</taxon>
        <taxon>Ascobolaceae</taxon>
        <taxon>Ascobolus</taxon>
    </lineage>
</organism>
<evidence type="ECO:0000256" key="9">
    <source>
        <dbReference type="ARBA" id="ARBA00022728"/>
    </source>
</evidence>
<dbReference type="PANTHER" id="PTHR11021">
    <property type="entry name" value="SMALL NUCLEAR RIBONUCLEOPROTEIN F SNRNP-F"/>
    <property type="match status" value="1"/>
</dbReference>
<dbReference type="InterPro" id="IPR010920">
    <property type="entry name" value="LSM_dom_sf"/>
</dbReference>
<evidence type="ECO:0000256" key="15">
    <source>
        <dbReference type="PIRNR" id="PIRNR006609"/>
    </source>
</evidence>
<keyword evidence="9 15" id="KW-0747">Spliceosome</keyword>
<keyword evidence="5" id="KW-0963">Cytoplasm</keyword>
<dbReference type="SUPFAM" id="SSF50182">
    <property type="entry name" value="Sm-like ribonucleoproteins"/>
    <property type="match status" value="1"/>
</dbReference>
<dbReference type="CDD" id="cd01726">
    <property type="entry name" value="LSm6"/>
    <property type="match status" value="1"/>
</dbReference>
<dbReference type="Gene3D" id="2.30.30.100">
    <property type="match status" value="1"/>
</dbReference>
<dbReference type="Proteomes" id="UP000275078">
    <property type="component" value="Unassembled WGS sequence"/>
</dbReference>
<protein>
    <recommendedName>
        <fullName evidence="4">U6 snRNA-associated Sm-like protein LSm6</fullName>
    </recommendedName>
</protein>
<evidence type="ECO:0000256" key="8">
    <source>
        <dbReference type="ARBA" id="ARBA00022694"/>
    </source>
</evidence>
<evidence type="ECO:0000313" key="18">
    <source>
        <dbReference type="EMBL" id="RPA86323.1"/>
    </source>
</evidence>
<sequence>MSSPQPETSSAGDSKDPSTFLTQILNSPITIKLNSGAHYKGDLQSVDGFMNIALENAVEYPGGRKWGDVFIRGNNVLYISQD</sequence>
<evidence type="ECO:0000313" key="19">
    <source>
        <dbReference type="Proteomes" id="UP000275078"/>
    </source>
</evidence>
<dbReference type="PIRSF" id="PIRSF006609">
    <property type="entry name" value="snRNP_SmF"/>
    <property type="match status" value="1"/>
</dbReference>